<proteinExistence type="predicted"/>
<dbReference type="SUPFAM" id="SSF54427">
    <property type="entry name" value="NTF2-like"/>
    <property type="match status" value="1"/>
</dbReference>
<feature type="domain" description="SnoaL-like" evidence="1">
    <location>
        <begin position="7"/>
        <end position="124"/>
    </location>
</feature>
<evidence type="ECO:0000313" key="3">
    <source>
        <dbReference type="Proteomes" id="UP000753724"/>
    </source>
</evidence>
<evidence type="ECO:0000259" key="1">
    <source>
        <dbReference type="Pfam" id="PF12680"/>
    </source>
</evidence>
<sequence length="132" mass="14792">MDRAAYDAYVAAFNARDYDTVCDFYAEPINMNFFGVALRSRADMKAFYGFLHAHAMETVRVLNFASSSSLTAVDAIVRVEATRDMTPEALAQQGLTQFHPMRAGDVIEMRQFIFYTIRDGRIANVECAMAPA</sequence>
<gene>
    <name evidence="2" type="ORF">GTZ99_06450</name>
</gene>
<dbReference type="InterPro" id="IPR032710">
    <property type="entry name" value="NTF2-like_dom_sf"/>
</dbReference>
<organism evidence="2 3">
    <name type="scientific">Novosphingobium ovatum</name>
    <dbReference type="NCBI Taxonomy" id="1908523"/>
    <lineage>
        <taxon>Bacteria</taxon>
        <taxon>Pseudomonadati</taxon>
        <taxon>Pseudomonadota</taxon>
        <taxon>Alphaproteobacteria</taxon>
        <taxon>Sphingomonadales</taxon>
        <taxon>Sphingomonadaceae</taxon>
        <taxon>Novosphingobium</taxon>
    </lineage>
</organism>
<dbReference type="RefSeq" id="WP_161717434.1">
    <property type="nucleotide sequence ID" value="NZ_JAAAPO010000002.1"/>
</dbReference>
<dbReference type="Gene3D" id="3.10.450.50">
    <property type="match status" value="1"/>
</dbReference>
<evidence type="ECO:0000313" key="2">
    <source>
        <dbReference type="EMBL" id="NBC36197.1"/>
    </source>
</evidence>
<comment type="caution">
    <text evidence="2">The sequence shown here is derived from an EMBL/GenBank/DDBJ whole genome shotgun (WGS) entry which is preliminary data.</text>
</comment>
<protein>
    <submittedName>
        <fullName evidence="2">Nuclear transport factor 2 family protein</fullName>
    </submittedName>
</protein>
<reference evidence="3" key="1">
    <citation type="submission" date="2020-01" db="EMBL/GenBank/DDBJ databases">
        <title>Sphingomonas sp. strain CSW-10.</title>
        <authorList>
            <person name="Chen W.-M."/>
        </authorList>
    </citation>
    <scope>NUCLEOTIDE SEQUENCE [LARGE SCALE GENOMIC DNA]</scope>
    <source>
        <strain evidence="3">FSY-8</strain>
    </source>
</reference>
<accession>A0ABW9XCJ9</accession>
<name>A0ABW9XCJ9_9SPHN</name>
<dbReference type="Pfam" id="PF12680">
    <property type="entry name" value="SnoaL_2"/>
    <property type="match status" value="1"/>
</dbReference>
<keyword evidence="3" id="KW-1185">Reference proteome</keyword>
<dbReference type="Proteomes" id="UP000753724">
    <property type="component" value="Unassembled WGS sequence"/>
</dbReference>
<dbReference type="EMBL" id="JAAAPO010000002">
    <property type="protein sequence ID" value="NBC36197.1"/>
    <property type="molecule type" value="Genomic_DNA"/>
</dbReference>
<dbReference type="InterPro" id="IPR037401">
    <property type="entry name" value="SnoaL-like"/>
</dbReference>